<keyword evidence="2 6" id="KW-0489">Methyltransferase</keyword>
<dbReference type="Gene3D" id="3.40.50.150">
    <property type="entry name" value="Vaccinia Virus protein VP39"/>
    <property type="match status" value="1"/>
</dbReference>
<sequence length="358" mass="40927">MTQLRLTTNPGIEDIVEQELRDRATAVSCCLTQIKRKPFNLEGQILVESVDEKELLSQIALKARSVFHVMRQIYHFSVPKKADFLETIKQELLELDIPEMEGAKKFRVTTQRNGRHLFNSIDVQKIAGAALIERYQKAVSLEQYDVNVRVDVFDRLCLVSVQLTKASLDRRHHLVWRPRISLKTTMAYAMLRLGGLEEKTRLLDPFCGSATLLLEAATMFPHLELYGSDRREEAVRGAQTNIDTAKISHRVSLKEVDARDLDIMYPHQHFDAIVTNPPFGMHLGAEINFYQLYLKFLRGAGKILAPGGRLVILVGKGRGLFKRLVFKSGLFQIREERLVETGGIYPHLFICDRVDEIR</sequence>
<dbReference type="GO" id="GO:0030488">
    <property type="term" value="P:tRNA methylation"/>
    <property type="evidence" value="ECO:0007669"/>
    <property type="project" value="TreeGrafter"/>
</dbReference>
<evidence type="ECO:0000256" key="1">
    <source>
        <dbReference type="ARBA" id="ARBA00004496"/>
    </source>
</evidence>
<feature type="domain" description="THUMP" evidence="5">
    <location>
        <begin position="54"/>
        <end position="163"/>
    </location>
</feature>
<dbReference type="InterPro" id="IPR004114">
    <property type="entry name" value="THUMP_dom"/>
</dbReference>
<dbReference type="SUPFAM" id="SSF53335">
    <property type="entry name" value="S-adenosyl-L-methionine-dependent methyltransferases"/>
    <property type="match status" value="1"/>
</dbReference>
<dbReference type="SMART" id="SM00981">
    <property type="entry name" value="THUMP"/>
    <property type="match status" value="1"/>
</dbReference>
<reference evidence="6" key="1">
    <citation type="submission" date="2019-08" db="EMBL/GenBank/DDBJ databases">
        <title>Carotenoids and Carotenoid Binding Proteins in the Halophilic Cyanobacterium Euhalothece sp. ZM00.</title>
        <authorList>
            <person name="Cho S.M."/>
            <person name="Song J.Y."/>
            <person name="Park Y.-I."/>
        </authorList>
    </citation>
    <scope>NUCLEOTIDE SEQUENCE [LARGE SCALE GENOMIC DNA]</scope>
    <source>
        <strain evidence="6">Z-M001</strain>
    </source>
</reference>
<dbReference type="PROSITE" id="PS51165">
    <property type="entry name" value="THUMP"/>
    <property type="match status" value="1"/>
</dbReference>
<dbReference type="Pfam" id="PF01170">
    <property type="entry name" value="UPF0020"/>
    <property type="match status" value="1"/>
</dbReference>
<dbReference type="GO" id="GO:0016423">
    <property type="term" value="F:tRNA (guanine) methyltransferase activity"/>
    <property type="evidence" value="ECO:0007669"/>
    <property type="project" value="TreeGrafter"/>
</dbReference>
<gene>
    <name evidence="6" type="ORF">FRE64_06885</name>
</gene>
<keyword evidence="7" id="KW-1185">Reference proteome</keyword>
<dbReference type="GO" id="GO:0003723">
    <property type="term" value="F:RNA binding"/>
    <property type="evidence" value="ECO:0007669"/>
    <property type="project" value="UniProtKB-UniRule"/>
</dbReference>
<dbReference type="GO" id="GO:0005737">
    <property type="term" value="C:cytoplasm"/>
    <property type="evidence" value="ECO:0007669"/>
    <property type="project" value="UniProtKB-SubCell"/>
</dbReference>
<dbReference type="PRINTS" id="PR00507">
    <property type="entry name" value="N12N6MTFRASE"/>
</dbReference>
<evidence type="ECO:0000256" key="3">
    <source>
        <dbReference type="ARBA" id="ARBA00022694"/>
    </source>
</evidence>
<dbReference type="Pfam" id="PF02926">
    <property type="entry name" value="THUMP"/>
    <property type="match status" value="1"/>
</dbReference>
<dbReference type="OrthoDB" id="9760689at2"/>
<dbReference type="InterPro" id="IPR002052">
    <property type="entry name" value="DNA_methylase_N6_adenine_CS"/>
</dbReference>
<dbReference type="RefSeq" id="WP_146295279.1">
    <property type="nucleotide sequence ID" value="NZ_CP042326.1"/>
</dbReference>
<dbReference type="AlphaFoldDB" id="A0A5B8NMA9"/>
<dbReference type="PANTHER" id="PTHR14911:SF13">
    <property type="entry name" value="TRNA (GUANINE(6)-N2)-METHYLTRANSFERASE THUMP3"/>
    <property type="match status" value="1"/>
</dbReference>
<name>A0A5B8NMA9_9CHRO</name>
<evidence type="ECO:0000259" key="5">
    <source>
        <dbReference type="PROSITE" id="PS51165"/>
    </source>
</evidence>
<dbReference type="PANTHER" id="PTHR14911">
    <property type="entry name" value="THUMP DOMAIN-CONTAINING"/>
    <property type="match status" value="1"/>
</dbReference>
<dbReference type="Proteomes" id="UP000318453">
    <property type="component" value="Chromosome"/>
</dbReference>
<dbReference type="KEGG" id="enn:FRE64_06885"/>
<protein>
    <submittedName>
        <fullName evidence="6">Methyltransferase domain-containing protein</fullName>
    </submittedName>
</protein>
<comment type="subcellular location">
    <subcellularLocation>
        <location evidence="1">Cytoplasm</location>
    </subcellularLocation>
</comment>
<evidence type="ECO:0000256" key="2">
    <source>
        <dbReference type="ARBA" id="ARBA00022603"/>
    </source>
</evidence>
<dbReference type="CDD" id="cd11715">
    <property type="entry name" value="THUMP_AdoMetMT"/>
    <property type="match status" value="1"/>
</dbReference>
<keyword evidence="4" id="KW-0694">RNA-binding</keyword>
<keyword evidence="6" id="KW-0808">Transferase</keyword>
<organism evidence="6 7">
    <name type="scientific">Euhalothece natronophila Z-M001</name>
    <dbReference type="NCBI Taxonomy" id="522448"/>
    <lineage>
        <taxon>Bacteria</taxon>
        <taxon>Bacillati</taxon>
        <taxon>Cyanobacteriota</taxon>
        <taxon>Cyanophyceae</taxon>
        <taxon>Oscillatoriophycideae</taxon>
        <taxon>Chroococcales</taxon>
        <taxon>Halothecacae</taxon>
        <taxon>Halothece cluster</taxon>
        <taxon>Euhalothece</taxon>
    </lineage>
</organism>
<evidence type="ECO:0000313" key="6">
    <source>
        <dbReference type="EMBL" id="QDZ39681.1"/>
    </source>
</evidence>
<keyword evidence="3" id="KW-0819">tRNA processing</keyword>
<dbReference type="InterPro" id="IPR029063">
    <property type="entry name" value="SAM-dependent_MTases_sf"/>
</dbReference>
<accession>A0A5B8NMA9</accession>
<dbReference type="EMBL" id="CP042326">
    <property type="protein sequence ID" value="QDZ39681.1"/>
    <property type="molecule type" value="Genomic_DNA"/>
</dbReference>
<proteinExistence type="predicted"/>
<evidence type="ECO:0000313" key="7">
    <source>
        <dbReference type="Proteomes" id="UP000318453"/>
    </source>
</evidence>
<dbReference type="PROSITE" id="PS00092">
    <property type="entry name" value="N6_MTASE"/>
    <property type="match status" value="1"/>
</dbReference>
<dbReference type="CDD" id="cd02440">
    <property type="entry name" value="AdoMet_MTases"/>
    <property type="match status" value="1"/>
</dbReference>
<dbReference type="Gene3D" id="3.30.2130.30">
    <property type="match status" value="1"/>
</dbReference>
<evidence type="ECO:0000256" key="4">
    <source>
        <dbReference type="PROSITE-ProRule" id="PRU00529"/>
    </source>
</evidence>
<dbReference type="InterPro" id="IPR000241">
    <property type="entry name" value="RlmKL-like_Mtase"/>
</dbReference>
<dbReference type="SUPFAM" id="SSF143437">
    <property type="entry name" value="THUMP domain-like"/>
    <property type="match status" value="1"/>
</dbReference>